<keyword evidence="3 6" id="KW-0143">Chaperone</keyword>
<evidence type="ECO:0000256" key="3">
    <source>
        <dbReference type="ARBA" id="ARBA00023186"/>
    </source>
</evidence>
<dbReference type="GO" id="GO:0015977">
    <property type="term" value="P:carbon fixation"/>
    <property type="evidence" value="ECO:0007669"/>
    <property type="project" value="UniProtKB-UniRule"/>
</dbReference>
<feature type="domain" description="Rubisco accumulation factor 1 C-terminal" evidence="7">
    <location>
        <begin position="202"/>
        <end position="345"/>
    </location>
</feature>
<comment type="function">
    <text evidence="6">A major RuBisCO chaperone. Acts after GroEL-GroES chaperonin to fold and/or assemble the large subunit of RuBisCO (ccbL, rbcL). Cooperates with RbcX in RbcL folding, plays the major role in assembly of dimers into RbcL(8)-Raf1(8) intermediate complexes. RbcS replaces Raf1, leading to holoenzyme formation.</text>
</comment>
<comment type="caution">
    <text evidence="6">Lacks conserved residue(s) required for the propagation of feature annotation.</text>
</comment>
<proteinExistence type="inferred from homology"/>
<keyword evidence="4 6" id="KW-0120">Carbon dioxide fixation</keyword>
<organism evidence="10 11">
    <name type="scientific">Tumidithrix elongata BACA0141</name>
    <dbReference type="NCBI Taxonomy" id="2716417"/>
    <lineage>
        <taxon>Bacteria</taxon>
        <taxon>Bacillati</taxon>
        <taxon>Cyanobacteriota</taxon>
        <taxon>Cyanophyceae</taxon>
        <taxon>Pseudanabaenales</taxon>
        <taxon>Pseudanabaenaceae</taxon>
        <taxon>Tumidithrix</taxon>
        <taxon>Tumidithrix elongata</taxon>
    </lineage>
</organism>
<feature type="domain" description="Rubisco accumulation factor 1 helix turn helix" evidence="9">
    <location>
        <begin position="12"/>
        <end position="71"/>
    </location>
</feature>
<dbReference type="EMBL" id="JAZBJZ010000123">
    <property type="protein sequence ID" value="MEE3719298.1"/>
    <property type="molecule type" value="Genomic_DNA"/>
</dbReference>
<keyword evidence="1 6" id="KW-0963">Cytoplasm</keyword>
<comment type="subcellular location">
    <subcellularLocation>
        <location evidence="6">Cytoplasm</location>
    </subcellularLocation>
</comment>
<dbReference type="Proteomes" id="UP001333818">
    <property type="component" value="Unassembled WGS sequence"/>
</dbReference>
<evidence type="ECO:0000259" key="7">
    <source>
        <dbReference type="Pfam" id="PF18087"/>
    </source>
</evidence>
<dbReference type="InterPro" id="IPR046382">
    <property type="entry name" value="Raf1_cyn"/>
</dbReference>
<feature type="region of interest" description="N-terminal alpha-helix" evidence="6">
    <location>
        <begin position="9"/>
        <end position="190"/>
    </location>
</feature>
<dbReference type="PANTHER" id="PTHR35299:SF6">
    <property type="entry name" value="RUBISCO ACCUMULATION FACTOR 1"/>
    <property type="match status" value="1"/>
</dbReference>
<dbReference type="GO" id="GO:0015979">
    <property type="term" value="P:photosynthesis"/>
    <property type="evidence" value="ECO:0007669"/>
    <property type="project" value="UniProtKB-KW"/>
</dbReference>
<name>A0AAW9Q447_9CYAN</name>
<keyword evidence="2 6" id="KW-0602">Photosynthesis</keyword>
<dbReference type="GO" id="GO:0005737">
    <property type="term" value="C:cytoplasm"/>
    <property type="evidence" value="ECO:0007669"/>
    <property type="project" value="UniProtKB-SubCell"/>
</dbReference>
<reference evidence="10" key="1">
    <citation type="submission" date="2024-01" db="EMBL/GenBank/DDBJ databases">
        <title>Bank of Algae and Cyanobacteria of the Azores (BACA) strain genomes.</title>
        <authorList>
            <person name="Luz R."/>
            <person name="Cordeiro R."/>
            <person name="Fonseca A."/>
            <person name="Goncalves V."/>
        </authorList>
    </citation>
    <scope>NUCLEOTIDE SEQUENCE</scope>
    <source>
        <strain evidence="10">BACA0141</strain>
    </source>
</reference>
<evidence type="ECO:0000256" key="1">
    <source>
        <dbReference type="ARBA" id="ARBA00022490"/>
    </source>
</evidence>
<gene>
    <name evidence="6" type="primary">raf1</name>
    <name evidence="10" type="ORF">V2H45_21370</name>
</gene>
<dbReference type="Pfam" id="PF18087">
    <property type="entry name" value="RuBisCo_chap_C"/>
    <property type="match status" value="1"/>
</dbReference>
<dbReference type="AlphaFoldDB" id="A0AAW9Q447"/>
<evidence type="ECO:0000256" key="4">
    <source>
        <dbReference type="ARBA" id="ARBA00023300"/>
    </source>
</evidence>
<dbReference type="InterPro" id="IPR040781">
    <property type="entry name" value="Raf1_HTH"/>
</dbReference>
<evidence type="ECO:0000256" key="5">
    <source>
        <dbReference type="ARBA" id="ARBA00023859"/>
    </source>
</evidence>
<dbReference type="InterPro" id="IPR040858">
    <property type="entry name" value="Raf1_C"/>
</dbReference>
<dbReference type="InterPro" id="IPR041358">
    <property type="entry name" value="Raf1_N"/>
</dbReference>
<dbReference type="Pfam" id="PF18579">
    <property type="entry name" value="Raf1_HTH"/>
    <property type="match status" value="1"/>
</dbReference>
<evidence type="ECO:0000313" key="10">
    <source>
        <dbReference type="EMBL" id="MEE3719298.1"/>
    </source>
</evidence>
<sequence length="362" mass="40382">MTDNTQTPEAEAERLFEMLRRKEGTWVQWGQACQQLQKMGESSLAIFENTGFEPIQQNQIMVGAQVYTGLVSGDAPAALLAHFERKGSDILYELRILSLVDRIAVAELALAKELDCIEVKDIAKAVKDISTMANLPEGFTRHPGDAVAFQVWKALQAKQDSQEKARLIARGLKFANSNAARVAIERSLTDMIAPTTARSPRLPVFRYDEEHLLPRVLPVAGELPLEIADYKAIPMADELPPFGMVKSAKESTWVAIPGWQAIVDIQDGVVILADTNTLKQVSGQELVSNVPSQPEQVLVICDRAQRQWDDSSYFVVEQDKQVKIQWFDAAPEIKLLGRVVLVLRQMKIFDTAAAQETWQIDE</sequence>
<accession>A0AAW9Q447</accession>
<comment type="caution">
    <text evidence="10">The sequence shown here is derived from an EMBL/GenBank/DDBJ whole genome shotgun (WGS) entry which is preliminary data.</text>
</comment>
<evidence type="ECO:0000256" key="6">
    <source>
        <dbReference type="HAMAP-Rule" id="MF_00856"/>
    </source>
</evidence>
<dbReference type="HAMAP" id="MF_00856">
    <property type="entry name" value="Raf1"/>
    <property type="match status" value="1"/>
</dbReference>
<dbReference type="Pfam" id="PF18578">
    <property type="entry name" value="Raf1_N"/>
    <property type="match status" value="1"/>
</dbReference>
<dbReference type="GO" id="GO:0110102">
    <property type="term" value="P:ribulose bisphosphate carboxylase complex assembly"/>
    <property type="evidence" value="ECO:0007669"/>
    <property type="project" value="UniProtKB-UniRule"/>
</dbReference>
<keyword evidence="11" id="KW-1185">Reference proteome</keyword>
<comment type="similarity">
    <text evidence="6">Belongs to the RAF family.</text>
</comment>
<evidence type="ECO:0000256" key="2">
    <source>
        <dbReference type="ARBA" id="ARBA00022531"/>
    </source>
</evidence>
<evidence type="ECO:0000259" key="8">
    <source>
        <dbReference type="Pfam" id="PF18578"/>
    </source>
</evidence>
<dbReference type="InterPro" id="IPR037494">
    <property type="entry name" value="RAF1"/>
</dbReference>
<dbReference type="RefSeq" id="WP_330485734.1">
    <property type="nucleotide sequence ID" value="NZ_JAZBJZ010000123.1"/>
</dbReference>
<comment type="subunit">
    <text evidence="6">Homodimer. Forms an RbcL(8)-Raf1(8) complex. Forms complexes of many stoichiometries with RbcL with and without RbcS. RbcX and Raf1 can bind simultaneously to RbcL.</text>
</comment>
<protein>
    <recommendedName>
        <fullName evidence="5 6">RuBisCO accumulation factor 1</fullName>
    </recommendedName>
</protein>
<comment type="domain">
    <text evidence="6">Has 3 domains, the N-terminal alpha-helical domain, an extended flexible linker and the C-terminal beta-sheet domain. The 2 C-terminal beta-sheet domains are swapped and pack against each other to form the dimer interface.</text>
</comment>
<feature type="domain" description="Rubisco accumulation factor 1 alpha-helical" evidence="8">
    <location>
        <begin position="83"/>
        <end position="188"/>
    </location>
</feature>
<dbReference type="PANTHER" id="PTHR35299">
    <property type="entry name" value="RUBISCO ACCUMULATION FACTOR 1"/>
    <property type="match status" value="1"/>
</dbReference>
<evidence type="ECO:0000313" key="11">
    <source>
        <dbReference type="Proteomes" id="UP001333818"/>
    </source>
</evidence>
<evidence type="ECO:0000259" key="9">
    <source>
        <dbReference type="Pfam" id="PF18579"/>
    </source>
</evidence>